<name>A0A0W8FV78_9ZZZZ</name>
<gene>
    <name evidence="1" type="ORF">ASZ90_005444</name>
</gene>
<proteinExistence type="predicted"/>
<comment type="caution">
    <text evidence="1">The sequence shown here is derived from an EMBL/GenBank/DDBJ whole genome shotgun (WGS) entry which is preliminary data.</text>
</comment>
<accession>A0A0W8FV78</accession>
<protein>
    <submittedName>
        <fullName evidence="1">Uncharacterized protein</fullName>
    </submittedName>
</protein>
<evidence type="ECO:0000313" key="1">
    <source>
        <dbReference type="EMBL" id="KUG24753.1"/>
    </source>
</evidence>
<dbReference type="EMBL" id="LNQE01000824">
    <property type="protein sequence ID" value="KUG24753.1"/>
    <property type="molecule type" value="Genomic_DNA"/>
</dbReference>
<sequence length="41" mass="4721">MADRSLWNCGWLAGKTTLYNSCYSRFADSPKDYTVLLIKEC</sequence>
<dbReference type="AlphaFoldDB" id="A0A0W8FV78"/>
<reference evidence="1" key="1">
    <citation type="journal article" date="2015" name="Proc. Natl. Acad. Sci. U.S.A.">
        <title>Networks of energetic and metabolic interactions define dynamics in microbial communities.</title>
        <authorList>
            <person name="Embree M."/>
            <person name="Liu J.K."/>
            <person name="Al-Bassam M.M."/>
            <person name="Zengler K."/>
        </authorList>
    </citation>
    <scope>NUCLEOTIDE SEQUENCE</scope>
</reference>
<organism evidence="1">
    <name type="scientific">hydrocarbon metagenome</name>
    <dbReference type="NCBI Taxonomy" id="938273"/>
    <lineage>
        <taxon>unclassified sequences</taxon>
        <taxon>metagenomes</taxon>
        <taxon>ecological metagenomes</taxon>
    </lineage>
</organism>